<proteinExistence type="predicted"/>
<dbReference type="EMBL" id="MU274926">
    <property type="protein sequence ID" value="KAI0086053.1"/>
    <property type="molecule type" value="Genomic_DNA"/>
</dbReference>
<name>A0ACB8TVF8_9APHY</name>
<sequence length="214" mass="23922">MDTLPIELHSQIFELACTDDGTTARSLSSVSRYVREVSRPFVLQSVAVSGLRSLTALADKLEILPPHKRRVRKLFISDWTRKQAESKMISSNDHDMDRYEVERLTITRLLDLVCPTVESLSFSISCPFNSTQLIGHLFSLDLPFLESLAIHGFYPSPSCRVSMPRLQCLHLSGNRNPYGLFQTGNLQTVSPKLAHLRISGLVSAASFSEELESA</sequence>
<organism evidence="1 2">
    <name type="scientific">Irpex rosettiformis</name>
    <dbReference type="NCBI Taxonomy" id="378272"/>
    <lineage>
        <taxon>Eukaryota</taxon>
        <taxon>Fungi</taxon>
        <taxon>Dikarya</taxon>
        <taxon>Basidiomycota</taxon>
        <taxon>Agaricomycotina</taxon>
        <taxon>Agaricomycetes</taxon>
        <taxon>Polyporales</taxon>
        <taxon>Irpicaceae</taxon>
        <taxon>Irpex</taxon>
    </lineage>
</organism>
<dbReference type="Proteomes" id="UP001055072">
    <property type="component" value="Unassembled WGS sequence"/>
</dbReference>
<protein>
    <submittedName>
        <fullName evidence="1">Uncharacterized protein</fullName>
    </submittedName>
</protein>
<evidence type="ECO:0000313" key="1">
    <source>
        <dbReference type="EMBL" id="KAI0086053.1"/>
    </source>
</evidence>
<gene>
    <name evidence="1" type="ORF">BDY19DRAFT_857751</name>
</gene>
<comment type="caution">
    <text evidence="1">The sequence shown here is derived from an EMBL/GenBank/DDBJ whole genome shotgun (WGS) entry which is preliminary data.</text>
</comment>
<keyword evidence="2" id="KW-1185">Reference proteome</keyword>
<feature type="non-terminal residue" evidence="1">
    <location>
        <position position="214"/>
    </location>
</feature>
<reference evidence="1" key="1">
    <citation type="journal article" date="2021" name="Environ. Microbiol.">
        <title>Gene family expansions and transcriptome signatures uncover fungal adaptations to wood decay.</title>
        <authorList>
            <person name="Hage H."/>
            <person name="Miyauchi S."/>
            <person name="Viragh M."/>
            <person name="Drula E."/>
            <person name="Min B."/>
            <person name="Chaduli D."/>
            <person name="Navarro D."/>
            <person name="Favel A."/>
            <person name="Norest M."/>
            <person name="Lesage-Meessen L."/>
            <person name="Balint B."/>
            <person name="Merenyi Z."/>
            <person name="de Eugenio L."/>
            <person name="Morin E."/>
            <person name="Martinez A.T."/>
            <person name="Baldrian P."/>
            <person name="Stursova M."/>
            <person name="Martinez M.J."/>
            <person name="Novotny C."/>
            <person name="Magnuson J.K."/>
            <person name="Spatafora J.W."/>
            <person name="Maurice S."/>
            <person name="Pangilinan J."/>
            <person name="Andreopoulos W."/>
            <person name="LaButti K."/>
            <person name="Hundley H."/>
            <person name="Na H."/>
            <person name="Kuo A."/>
            <person name="Barry K."/>
            <person name="Lipzen A."/>
            <person name="Henrissat B."/>
            <person name="Riley R."/>
            <person name="Ahrendt S."/>
            <person name="Nagy L.G."/>
            <person name="Grigoriev I.V."/>
            <person name="Martin F."/>
            <person name="Rosso M.N."/>
        </authorList>
    </citation>
    <scope>NUCLEOTIDE SEQUENCE</scope>
    <source>
        <strain evidence="1">CBS 384.51</strain>
    </source>
</reference>
<accession>A0ACB8TVF8</accession>
<evidence type="ECO:0000313" key="2">
    <source>
        <dbReference type="Proteomes" id="UP001055072"/>
    </source>
</evidence>